<accession>A0ABU6SVQ4</accession>
<name>A0ABU6SVQ4_9FABA</name>
<sequence>MVVRSSAFPWRGTPSSARRGTSPPPGGRTSPPTGGRAPSPFPWIVILFVGDAPWNWGFGSLEFHFLNGSAPSFWTRLRLSELLGYLVSGRASPEEWTRGVGRATLKDTLTLNVSRE</sequence>
<organism evidence="2 3">
    <name type="scientific">Stylosanthes scabra</name>
    <dbReference type="NCBI Taxonomy" id="79078"/>
    <lineage>
        <taxon>Eukaryota</taxon>
        <taxon>Viridiplantae</taxon>
        <taxon>Streptophyta</taxon>
        <taxon>Embryophyta</taxon>
        <taxon>Tracheophyta</taxon>
        <taxon>Spermatophyta</taxon>
        <taxon>Magnoliopsida</taxon>
        <taxon>eudicotyledons</taxon>
        <taxon>Gunneridae</taxon>
        <taxon>Pentapetalae</taxon>
        <taxon>rosids</taxon>
        <taxon>fabids</taxon>
        <taxon>Fabales</taxon>
        <taxon>Fabaceae</taxon>
        <taxon>Papilionoideae</taxon>
        <taxon>50 kb inversion clade</taxon>
        <taxon>dalbergioids sensu lato</taxon>
        <taxon>Dalbergieae</taxon>
        <taxon>Pterocarpus clade</taxon>
        <taxon>Stylosanthes</taxon>
    </lineage>
</organism>
<evidence type="ECO:0000256" key="1">
    <source>
        <dbReference type="SAM" id="MobiDB-lite"/>
    </source>
</evidence>
<comment type="caution">
    <text evidence="2">The sequence shown here is derived from an EMBL/GenBank/DDBJ whole genome shotgun (WGS) entry which is preliminary data.</text>
</comment>
<feature type="region of interest" description="Disordered" evidence="1">
    <location>
        <begin position="1"/>
        <end position="36"/>
    </location>
</feature>
<dbReference type="EMBL" id="JASCZI010062406">
    <property type="protein sequence ID" value="MED6140457.1"/>
    <property type="molecule type" value="Genomic_DNA"/>
</dbReference>
<evidence type="ECO:0000313" key="3">
    <source>
        <dbReference type="Proteomes" id="UP001341840"/>
    </source>
</evidence>
<gene>
    <name evidence="2" type="ORF">PIB30_093412</name>
</gene>
<evidence type="ECO:0000313" key="2">
    <source>
        <dbReference type="EMBL" id="MED6140457.1"/>
    </source>
</evidence>
<protein>
    <submittedName>
        <fullName evidence="2">Uncharacterized protein</fullName>
    </submittedName>
</protein>
<reference evidence="2 3" key="1">
    <citation type="journal article" date="2023" name="Plants (Basel)">
        <title>Bridging the Gap: Combining Genomics and Transcriptomics Approaches to Understand Stylosanthes scabra, an Orphan Legume from the Brazilian Caatinga.</title>
        <authorList>
            <person name="Ferreira-Neto J.R.C."/>
            <person name="da Silva M.D."/>
            <person name="Binneck E."/>
            <person name="de Melo N.F."/>
            <person name="da Silva R.H."/>
            <person name="de Melo A.L.T.M."/>
            <person name="Pandolfi V."/>
            <person name="Bustamante F.O."/>
            <person name="Brasileiro-Vidal A.C."/>
            <person name="Benko-Iseppon A.M."/>
        </authorList>
    </citation>
    <scope>NUCLEOTIDE SEQUENCE [LARGE SCALE GENOMIC DNA]</scope>
    <source>
        <tissue evidence="2">Leaves</tissue>
    </source>
</reference>
<feature type="compositionally biased region" description="Low complexity" evidence="1">
    <location>
        <begin position="13"/>
        <end position="36"/>
    </location>
</feature>
<keyword evidence="3" id="KW-1185">Reference proteome</keyword>
<proteinExistence type="predicted"/>
<dbReference type="Proteomes" id="UP001341840">
    <property type="component" value="Unassembled WGS sequence"/>
</dbReference>